<dbReference type="InterPro" id="IPR014710">
    <property type="entry name" value="RmlC-like_jellyroll"/>
</dbReference>
<dbReference type="InterPro" id="IPR005467">
    <property type="entry name" value="His_kinase_dom"/>
</dbReference>
<comment type="catalytic activity">
    <reaction evidence="1">
        <text>ATP + protein L-histidine = ADP + protein N-phospho-L-histidine.</text>
        <dbReference type="EC" id="2.7.13.3"/>
    </reaction>
</comment>
<dbReference type="Gene3D" id="1.10.287.130">
    <property type="match status" value="1"/>
</dbReference>
<dbReference type="EMBL" id="BRXS01000002">
    <property type="protein sequence ID" value="GLC24895.1"/>
    <property type="molecule type" value="Genomic_DNA"/>
</dbReference>
<evidence type="ECO:0000259" key="4">
    <source>
        <dbReference type="PROSITE" id="PS50042"/>
    </source>
</evidence>
<name>A0AA37V0P0_9BACT</name>
<gene>
    <name evidence="6" type="ORF">rosag_14080</name>
</gene>
<dbReference type="CDD" id="cd00082">
    <property type="entry name" value="HisKA"/>
    <property type="match status" value="1"/>
</dbReference>
<dbReference type="InterPro" id="IPR036890">
    <property type="entry name" value="HATPase_C_sf"/>
</dbReference>
<evidence type="ECO:0000256" key="3">
    <source>
        <dbReference type="ARBA" id="ARBA00022553"/>
    </source>
</evidence>
<organism evidence="6 7">
    <name type="scientific">Roseisolibacter agri</name>
    <dbReference type="NCBI Taxonomy" id="2014610"/>
    <lineage>
        <taxon>Bacteria</taxon>
        <taxon>Pseudomonadati</taxon>
        <taxon>Gemmatimonadota</taxon>
        <taxon>Gemmatimonadia</taxon>
        <taxon>Gemmatimonadales</taxon>
        <taxon>Gemmatimonadaceae</taxon>
        <taxon>Roseisolibacter</taxon>
    </lineage>
</organism>
<dbReference type="SUPFAM" id="SSF55874">
    <property type="entry name" value="ATPase domain of HSP90 chaperone/DNA topoisomerase II/histidine kinase"/>
    <property type="match status" value="1"/>
</dbReference>
<dbReference type="InterPro" id="IPR003594">
    <property type="entry name" value="HATPase_dom"/>
</dbReference>
<dbReference type="SMART" id="SM00387">
    <property type="entry name" value="HATPase_c"/>
    <property type="match status" value="1"/>
</dbReference>
<dbReference type="PROSITE" id="PS50042">
    <property type="entry name" value="CNMP_BINDING_3"/>
    <property type="match status" value="1"/>
</dbReference>
<dbReference type="Pfam" id="PF02518">
    <property type="entry name" value="HATPase_c"/>
    <property type="match status" value="1"/>
</dbReference>
<dbReference type="Pfam" id="PF00027">
    <property type="entry name" value="cNMP_binding"/>
    <property type="match status" value="1"/>
</dbReference>
<comment type="caution">
    <text evidence="6">The sequence shown here is derived from an EMBL/GenBank/DDBJ whole genome shotgun (WGS) entry which is preliminary data.</text>
</comment>
<feature type="domain" description="Cyclic nucleotide-binding" evidence="4">
    <location>
        <begin position="15"/>
        <end position="134"/>
    </location>
</feature>
<evidence type="ECO:0000259" key="5">
    <source>
        <dbReference type="PROSITE" id="PS50109"/>
    </source>
</evidence>
<dbReference type="PRINTS" id="PR00344">
    <property type="entry name" value="BCTRLSENSOR"/>
</dbReference>
<dbReference type="InterPro" id="IPR018490">
    <property type="entry name" value="cNMP-bd_dom_sf"/>
</dbReference>
<dbReference type="Gene3D" id="3.30.565.10">
    <property type="entry name" value="Histidine kinase-like ATPase, C-terminal domain"/>
    <property type="match status" value="1"/>
</dbReference>
<accession>A0AA37V0P0</accession>
<dbReference type="GO" id="GO:0000155">
    <property type="term" value="F:phosphorelay sensor kinase activity"/>
    <property type="evidence" value="ECO:0007669"/>
    <property type="project" value="InterPro"/>
</dbReference>
<keyword evidence="6" id="KW-0808">Transferase</keyword>
<dbReference type="CDD" id="cd00038">
    <property type="entry name" value="CAP_ED"/>
    <property type="match status" value="1"/>
</dbReference>
<dbReference type="SUPFAM" id="SSF51206">
    <property type="entry name" value="cAMP-binding domain-like"/>
    <property type="match status" value="1"/>
</dbReference>
<dbReference type="PROSITE" id="PS50109">
    <property type="entry name" value="HIS_KIN"/>
    <property type="match status" value="1"/>
</dbReference>
<keyword evidence="7" id="KW-1185">Reference proteome</keyword>
<proteinExistence type="predicted"/>
<dbReference type="InterPro" id="IPR000595">
    <property type="entry name" value="cNMP-bd_dom"/>
</dbReference>
<dbReference type="Proteomes" id="UP001161325">
    <property type="component" value="Unassembled WGS sequence"/>
</dbReference>
<evidence type="ECO:0000313" key="6">
    <source>
        <dbReference type="EMBL" id="GLC24895.1"/>
    </source>
</evidence>
<evidence type="ECO:0000313" key="7">
    <source>
        <dbReference type="Proteomes" id="UP001161325"/>
    </source>
</evidence>
<protein>
    <recommendedName>
        <fullName evidence="2">histidine kinase</fullName>
        <ecNumber evidence="2">2.7.13.3</ecNumber>
    </recommendedName>
</protein>
<evidence type="ECO:0000256" key="1">
    <source>
        <dbReference type="ARBA" id="ARBA00000085"/>
    </source>
</evidence>
<reference evidence="6" key="1">
    <citation type="submission" date="2022-08" db="EMBL/GenBank/DDBJ databases">
        <title>Draft genome sequencing of Roseisolibacter agri AW1220.</title>
        <authorList>
            <person name="Tobiishi Y."/>
            <person name="Tonouchi A."/>
        </authorList>
    </citation>
    <scope>NUCLEOTIDE SEQUENCE</scope>
    <source>
        <strain evidence="6">AW1220</strain>
    </source>
</reference>
<dbReference type="EC" id="2.7.13.3" evidence="2"/>
<keyword evidence="3" id="KW-0597">Phosphoprotein</keyword>
<dbReference type="PANTHER" id="PTHR43065:SF48">
    <property type="entry name" value="HISTIDINE KINASE"/>
    <property type="match status" value="1"/>
</dbReference>
<dbReference type="CDD" id="cd00075">
    <property type="entry name" value="HATPase"/>
    <property type="match status" value="1"/>
</dbReference>
<dbReference type="Gene3D" id="2.60.120.10">
    <property type="entry name" value="Jelly Rolls"/>
    <property type="match status" value="1"/>
</dbReference>
<dbReference type="InterPro" id="IPR003661">
    <property type="entry name" value="HisK_dim/P_dom"/>
</dbReference>
<keyword evidence="6" id="KW-0418">Kinase</keyword>
<dbReference type="AlphaFoldDB" id="A0AA37V0P0"/>
<dbReference type="RefSeq" id="WP_284349338.1">
    <property type="nucleotide sequence ID" value="NZ_BRXS01000002.1"/>
</dbReference>
<feature type="domain" description="Histidine kinase" evidence="5">
    <location>
        <begin position="285"/>
        <end position="463"/>
    </location>
</feature>
<dbReference type="PANTHER" id="PTHR43065">
    <property type="entry name" value="SENSOR HISTIDINE KINASE"/>
    <property type="match status" value="1"/>
</dbReference>
<evidence type="ECO:0000256" key="2">
    <source>
        <dbReference type="ARBA" id="ARBA00012438"/>
    </source>
</evidence>
<dbReference type="InterPro" id="IPR004358">
    <property type="entry name" value="Sig_transdc_His_kin-like_C"/>
</dbReference>
<sequence>MPDDSLLERLAAHRTLAAVPREQLEWLARTGHLRVLEPGDILTASGPPVAGLYVVLDGHLSIRVDRGAGPRIVMEWHGGDVTGLLPYSRIKTPPGNVVAERRTEVFMVEPPDIARMIRECHELTAVMVHVMIDRARVFKSSELLDEKMASLGRLAAGLAHELNNPASAVARSAKTLVAELKRLEDATKAVCELDVSDTQYFSIAALRDDPATARRSRSPLEAADREDALADWLDDRGVAGVSDDTLAELARSGFGVADVQAVEASVGTGNVGTVLEHVAVGHTVRRLADEICSAASRIHALVDAVKGFTHMDQQATLKPVAIGRGLSDTITMLGAKARDRSVAVDLTIAPDLPPVDGYGGELNQVWVNLLDNAIDAAPGGHVHVTADVELGKVVVRVADDGHGIPAEVLARVFDPFFTTKEVGAGTGLGLDIARRIAHRHHGVIDVASGAQGTTFSVTLPTSTEQEPAQEQAS</sequence>